<accession>A0AA39JQK3</accession>
<evidence type="ECO:0000313" key="2">
    <source>
        <dbReference type="Proteomes" id="UP001175211"/>
    </source>
</evidence>
<sequence length="380" mass="43529">MPTATTISSLPTEILEILLLWEYPKCDTHYLKRELLRLSTVCRRFREILARHIYRQFSSSLDTRHPQALIETFSFRGHFITTLTISLQAIHRTGPSRPSQRLSTLLALFRSSTKHLTSLQSLYLNIRPDFGVYAHSSSSFFPYPPPPSDSRLFTAELEELKSLFKSLPPQLEELILAGFSWLDAAQEARSRPPLATSNFLRGCPKVKDIELPASWCPEAEWFRRAFDGRQFEHLRIGFKYWGYRNSATHSCTSKKCEWSESIIAVFSNSSQSLKSVTIGTPSFPYALLKAVMPGVTSLSLLSLGFDDDSSTLNAFMRPFLKSPLERLTIMDCMETPESLTEYIDPRPHIQAWRGQSGFYWPALKYFKADFELDQLSKTTR</sequence>
<organism evidence="1 2">
    <name type="scientific">Armillaria tabescens</name>
    <name type="common">Ringless honey mushroom</name>
    <name type="synonym">Agaricus tabescens</name>
    <dbReference type="NCBI Taxonomy" id="1929756"/>
    <lineage>
        <taxon>Eukaryota</taxon>
        <taxon>Fungi</taxon>
        <taxon>Dikarya</taxon>
        <taxon>Basidiomycota</taxon>
        <taxon>Agaricomycotina</taxon>
        <taxon>Agaricomycetes</taxon>
        <taxon>Agaricomycetidae</taxon>
        <taxon>Agaricales</taxon>
        <taxon>Marasmiineae</taxon>
        <taxon>Physalacriaceae</taxon>
        <taxon>Desarmillaria</taxon>
    </lineage>
</organism>
<protein>
    <recommendedName>
        <fullName evidence="3">F-box domain-containing protein</fullName>
    </recommendedName>
</protein>
<keyword evidence="2" id="KW-1185">Reference proteome</keyword>
<dbReference type="Proteomes" id="UP001175211">
    <property type="component" value="Unassembled WGS sequence"/>
</dbReference>
<evidence type="ECO:0000313" key="1">
    <source>
        <dbReference type="EMBL" id="KAK0446978.1"/>
    </source>
</evidence>
<dbReference type="GeneID" id="85357761"/>
<dbReference type="EMBL" id="JAUEPS010000045">
    <property type="protein sequence ID" value="KAK0446978.1"/>
    <property type="molecule type" value="Genomic_DNA"/>
</dbReference>
<gene>
    <name evidence="1" type="ORF">EV420DRAFT_1569217</name>
</gene>
<dbReference type="RefSeq" id="XP_060326003.1">
    <property type="nucleotide sequence ID" value="XM_060474213.1"/>
</dbReference>
<reference evidence="1" key="1">
    <citation type="submission" date="2023-06" db="EMBL/GenBank/DDBJ databases">
        <authorList>
            <consortium name="Lawrence Berkeley National Laboratory"/>
            <person name="Ahrendt S."/>
            <person name="Sahu N."/>
            <person name="Indic B."/>
            <person name="Wong-Bajracharya J."/>
            <person name="Merenyi Z."/>
            <person name="Ke H.-M."/>
            <person name="Monk M."/>
            <person name="Kocsube S."/>
            <person name="Drula E."/>
            <person name="Lipzen A."/>
            <person name="Balint B."/>
            <person name="Henrissat B."/>
            <person name="Andreopoulos B."/>
            <person name="Martin F.M."/>
            <person name="Harder C.B."/>
            <person name="Rigling D."/>
            <person name="Ford K.L."/>
            <person name="Foster G.D."/>
            <person name="Pangilinan J."/>
            <person name="Papanicolaou A."/>
            <person name="Barry K."/>
            <person name="LaButti K."/>
            <person name="Viragh M."/>
            <person name="Koriabine M."/>
            <person name="Yan M."/>
            <person name="Riley R."/>
            <person name="Champramary S."/>
            <person name="Plett K.L."/>
            <person name="Tsai I.J."/>
            <person name="Slot J."/>
            <person name="Sipos G."/>
            <person name="Plett J."/>
            <person name="Nagy L.G."/>
            <person name="Grigoriev I.V."/>
        </authorList>
    </citation>
    <scope>NUCLEOTIDE SEQUENCE</scope>
    <source>
        <strain evidence="1">CCBAS 213</strain>
    </source>
</reference>
<name>A0AA39JQK3_ARMTA</name>
<dbReference type="AlphaFoldDB" id="A0AA39JQK3"/>
<evidence type="ECO:0008006" key="3">
    <source>
        <dbReference type="Google" id="ProtNLM"/>
    </source>
</evidence>
<comment type="caution">
    <text evidence="1">The sequence shown here is derived from an EMBL/GenBank/DDBJ whole genome shotgun (WGS) entry which is preliminary data.</text>
</comment>
<proteinExistence type="predicted"/>